<dbReference type="AlphaFoldDB" id="A0A1L8R9M2"/>
<evidence type="ECO:0000313" key="2">
    <source>
        <dbReference type="Proteomes" id="UP000182835"/>
    </source>
</evidence>
<evidence type="ECO:0000313" key="1">
    <source>
        <dbReference type="EMBL" id="OJG16471.1"/>
    </source>
</evidence>
<gene>
    <name evidence="1" type="ORF">RU96_GL001213</name>
</gene>
<comment type="caution">
    <text evidence="1">The sequence shown here is derived from an EMBL/GenBank/DDBJ whole genome shotgun (WGS) entry which is preliminary data.</text>
</comment>
<name>A0A1L8R9M2_9ENTE</name>
<sequence>MAKWWLTDDRLGFADEKLITSEMTKKTILAMLMAEILAK</sequence>
<dbReference type="EMBL" id="JXKG01000002">
    <property type="protein sequence ID" value="OJG16471.1"/>
    <property type="molecule type" value="Genomic_DNA"/>
</dbReference>
<proteinExistence type="predicted"/>
<reference evidence="1 2" key="1">
    <citation type="submission" date="2014-12" db="EMBL/GenBank/DDBJ databases">
        <title>Draft genome sequences of 29 type strains of Enterococci.</title>
        <authorList>
            <person name="Zhong Z."/>
            <person name="Sun Z."/>
            <person name="Liu W."/>
            <person name="Zhang W."/>
            <person name="Zhang H."/>
        </authorList>
    </citation>
    <scope>NUCLEOTIDE SEQUENCE [LARGE SCALE GENOMIC DNA]</scope>
    <source>
        <strain evidence="1 2">DSM 21207</strain>
    </source>
</reference>
<protein>
    <submittedName>
        <fullName evidence="1">Uncharacterized protein</fullName>
    </submittedName>
</protein>
<dbReference type="Proteomes" id="UP000182835">
    <property type="component" value="Unassembled WGS sequence"/>
</dbReference>
<accession>A0A1L8R9M2</accession>
<organism evidence="1 2">
    <name type="scientific">Enterococcus canintestini</name>
    <dbReference type="NCBI Taxonomy" id="317010"/>
    <lineage>
        <taxon>Bacteria</taxon>
        <taxon>Bacillati</taxon>
        <taxon>Bacillota</taxon>
        <taxon>Bacilli</taxon>
        <taxon>Lactobacillales</taxon>
        <taxon>Enterococcaceae</taxon>
        <taxon>Enterococcus</taxon>
    </lineage>
</organism>